<gene>
    <name evidence="9" type="ORF">V5799_005176</name>
</gene>
<comment type="subcellular location">
    <subcellularLocation>
        <location evidence="1 6">Secreted</location>
    </subcellularLocation>
</comment>
<dbReference type="InterPro" id="IPR045797">
    <property type="entry name" value="EVA_Class_A"/>
</dbReference>
<dbReference type="AlphaFoldDB" id="A0AAQ4E003"/>
<evidence type="ECO:0000256" key="2">
    <source>
        <dbReference type="ARBA" id="ARBA00022525"/>
    </source>
</evidence>
<keyword evidence="2 6" id="KW-0964">Secreted</keyword>
<accession>A0AAQ4E003</accession>
<comment type="function">
    <text evidence="6">Salivary chemokine-binding protein which binds to host chemokines.</text>
</comment>
<reference evidence="9 10" key="1">
    <citation type="journal article" date="2023" name="Arcadia Sci">
        <title>De novo assembly of a long-read Amblyomma americanum tick genome.</title>
        <authorList>
            <person name="Chou S."/>
            <person name="Poskanzer K.E."/>
            <person name="Rollins M."/>
            <person name="Thuy-Boun P.S."/>
        </authorList>
    </citation>
    <scope>NUCLEOTIDE SEQUENCE [LARGE SCALE GENOMIC DNA]</scope>
    <source>
        <strain evidence="9">F_SG_1</strain>
        <tissue evidence="9">Salivary glands</tissue>
    </source>
</reference>
<dbReference type="Proteomes" id="UP001321473">
    <property type="component" value="Unassembled WGS sequence"/>
</dbReference>
<dbReference type="EMBL" id="JARKHS020024585">
    <property type="protein sequence ID" value="KAK8768043.1"/>
    <property type="molecule type" value="Genomic_DNA"/>
</dbReference>
<keyword evidence="5 6" id="KW-0325">Glycoprotein</keyword>
<proteinExistence type="predicted"/>
<dbReference type="GO" id="GO:0019957">
    <property type="term" value="F:C-C chemokine binding"/>
    <property type="evidence" value="ECO:0007669"/>
    <property type="project" value="InterPro"/>
</dbReference>
<keyword evidence="4 6" id="KW-1015">Disulfide bond</keyword>
<evidence type="ECO:0000256" key="8">
    <source>
        <dbReference type="SAM" id="SignalP"/>
    </source>
</evidence>
<dbReference type="Gene3D" id="2.30.130.100">
    <property type="match status" value="1"/>
</dbReference>
<keyword evidence="3 6" id="KW-0732">Signal</keyword>
<protein>
    <recommendedName>
        <fullName evidence="6">Evasin</fullName>
    </recommendedName>
</protein>
<evidence type="ECO:0000313" key="10">
    <source>
        <dbReference type="Proteomes" id="UP001321473"/>
    </source>
</evidence>
<feature type="region of interest" description="Disordered" evidence="7">
    <location>
        <begin position="32"/>
        <end position="57"/>
    </location>
</feature>
<evidence type="ECO:0000256" key="1">
    <source>
        <dbReference type="ARBA" id="ARBA00004613"/>
    </source>
</evidence>
<evidence type="ECO:0000256" key="3">
    <source>
        <dbReference type="ARBA" id="ARBA00022729"/>
    </source>
</evidence>
<feature type="chain" id="PRO_5043001310" description="Evasin" evidence="8">
    <location>
        <begin position="29"/>
        <end position="145"/>
    </location>
</feature>
<organism evidence="9 10">
    <name type="scientific">Amblyomma americanum</name>
    <name type="common">Lone star tick</name>
    <dbReference type="NCBI Taxonomy" id="6943"/>
    <lineage>
        <taxon>Eukaryota</taxon>
        <taxon>Metazoa</taxon>
        <taxon>Ecdysozoa</taxon>
        <taxon>Arthropoda</taxon>
        <taxon>Chelicerata</taxon>
        <taxon>Arachnida</taxon>
        <taxon>Acari</taxon>
        <taxon>Parasitiformes</taxon>
        <taxon>Ixodida</taxon>
        <taxon>Ixodoidea</taxon>
        <taxon>Ixodidae</taxon>
        <taxon>Amblyomminae</taxon>
        <taxon>Amblyomma</taxon>
    </lineage>
</organism>
<evidence type="ECO:0000256" key="6">
    <source>
        <dbReference type="RuleBase" id="RU369006"/>
    </source>
</evidence>
<evidence type="ECO:0000256" key="5">
    <source>
        <dbReference type="ARBA" id="ARBA00023180"/>
    </source>
</evidence>
<evidence type="ECO:0000256" key="7">
    <source>
        <dbReference type="SAM" id="MobiDB-lite"/>
    </source>
</evidence>
<dbReference type="GO" id="GO:0005576">
    <property type="term" value="C:extracellular region"/>
    <property type="evidence" value="ECO:0007669"/>
    <property type="project" value="UniProtKB-SubCell"/>
</dbReference>
<name>A0AAQ4E003_AMBAM</name>
<comment type="caution">
    <text evidence="9">The sequence shown here is derived from an EMBL/GenBank/DDBJ whole genome shotgun (WGS) entry which is preliminary data.</text>
</comment>
<evidence type="ECO:0000313" key="9">
    <source>
        <dbReference type="EMBL" id="KAK8768043.1"/>
    </source>
</evidence>
<keyword evidence="10" id="KW-1185">Reference proteome</keyword>
<feature type="compositionally biased region" description="Acidic residues" evidence="7">
    <location>
        <begin position="32"/>
        <end position="43"/>
    </location>
</feature>
<sequence>MMSLARAMEGLLYSSLLCFMLLASHGFALPEDSDEGTDSDDYDNYDKEPEITIPTTEPTKAPCEKVLHLRGPTSMVPVGCKNDCEDNYHTVRNNVSCYDVNVTTAQGMKRNVEYKCPLGVCWSGVCIRKNRTETCIRVGTLGNRE</sequence>
<evidence type="ECO:0000256" key="4">
    <source>
        <dbReference type="ARBA" id="ARBA00023157"/>
    </source>
</evidence>
<feature type="signal peptide" evidence="8">
    <location>
        <begin position="1"/>
        <end position="28"/>
    </location>
</feature>
<dbReference type="Pfam" id="PF19429">
    <property type="entry name" value="EVA_Class_A"/>
    <property type="match status" value="1"/>
</dbReference>